<feature type="transmembrane region" description="Helical" evidence="12">
    <location>
        <begin position="124"/>
        <end position="151"/>
    </location>
</feature>
<evidence type="ECO:0000259" key="14">
    <source>
        <dbReference type="PROSITE" id="PS51103"/>
    </source>
</evidence>
<evidence type="ECO:0000256" key="9">
    <source>
        <dbReference type="ARBA" id="ARBA00022989"/>
    </source>
</evidence>
<dbReference type="SUPFAM" id="SSF55604">
    <property type="entry name" value="Glucose permease domain IIB"/>
    <property type="match status" value="1"/>
</dbReference>
<feature type="active site" description="Phosphocysteine intermediate; for EIIB activity" evidence="11">
    <location>
        <position position="471"/>
    </location>
</feature>
<dbReference type="PANTHER" id="PTHR30009:SF12">
    <property type="entry name" value="PHOSPHOTRANSFERASE IIC COMPONENT GLVC"/>
    <property type="match status" value="1"/>
</dbReference>
<evidence type="ECO:0000256" key="11">
    <source>
        <dbReference type="PROSITE-ProRule" id="PRU00421"/>
    </source>
</evidence>
<keyword evidence="6" id="KW-0598">Phosphotransferase system</keyword>
<evidence type="ECO:0000256" key="3">
    <source>
        <dbReference type="ARBA" id="ARBA00022475"/>
    </source>
</evidence>
<feature type="transmembrane region" description="Helical" evidence="12">
    <location>
        <begin position="351"/>
        <end position="373"/>
    </location>
</feature>
<evidence type="ECO:0000256" key="10">
    <source>
        <dbReference type="ARBA" id="ARBA00023136"/>
    </source>
</evidence>
<evidence type="ECO:0000256" key="8">
    <source>
        <dbReference type="ARBA" id="ARBA00022777"/>
    </source>
</evidence>
<dbReference type="GO" id="GO:0005886">
    <property type="term" value="C:plasma membrane"/>
    <property type="evidence" value="ECO:0007669"/>
    <property type="project" value="UniProtKB-SubCell"/>
</dbReference>
<dbReference type="InterPro" id="IPR001996">
    <property type="entry name" value="PTS_IIB_1"/>
</dbReference>
<evidence type="ECO:0000313" key="16">
    <source>
        <dbReference type="Proteomes" id="UP000293637"/>
    </source>
</evidence>
<dbReference type="GO" id="GO:0090563">
    <property type="term" value="F:protein-phosphocysteine-sugar phosphotransferase activity"/>
    <property type="evidence" value="ECO:0007669"/>
    <property type="project" value="TreeGrafter"/>
</dbReference>
<evidence type="ECO:0000256" key="2">
    <source>
        <dbReference type="ARBA" id="ARBA00022448"/>
    </source>
</evidence>
<feature type="transmembrane region" description="Helical" evidence="12">
    <location>
        <begin position="51"/>
        <end position="73"/>
    </location>
</feature>
<reference evidence="15 16" key="1">
    <citation type="journal article" date="2019" name="Sci. Transl. Med.">
        <title>Quorum sensing between bacterial species on the skin protects against epidermal injury in atopic dermatitis.</title>
        <authorList>
            <person name="Williams M.R."/>
        </authorList>
    </citation>
    <scope>NUCLEOTIDE SEQUENCE [LARGE SCALE GENOMIC DNA]</scope>
    <source>
        <strain evidence="15 16">E7</strain>
    </source>
</reference>
<keyword evidence="10 12" id="KW-0472">Membrane</keyword>
<dbReference type="EMBL" id="SCHB01000001">
    <property type="protein sequence ID" value="TBW73353.1"/>
    <property type="molecule type" value="Genomic_DNA"/>
</dbReference>
<evidence type="ECO:0000256" key="5">
    <source>
        <dbReference type="ARBA" id="ARBA00022679"/>
    </source>
</evidence>
<dbReference type="InterPro" id="IPR018113">
    <property type="entry name" value="PTrfase_EIIB_Cys"/>
</dbReference>
<gene>
    <name evidence="15" type="ORF">EQ812_00700</name>
</gene>
<dbReference type="InterPro" id="IPR013013">
    <property type="entry name" value="PTS_EIIC_1"/>
</dbReference>
<dbReference type="GO" id="GO:0008982">
    <property type="term" value="F:protein-N(PI)-phosphohistidine-sugar phosphotransferase activity"/>
    <property type="evidence" value="ECO:0007669"/>
    <property type="project" value="InterPro"/>
</dbReference>
<dbReference type="InterPro" id="IPR050429">
    <property type="entry name" value="PTS_Glucose_EIICBA"/>
</dbReference>
<evidence type="ECO:0000256" key="4">
    <source>
        <dbReference type="ARBA" id="ARBA00022597"/>
    </source>
</evidence>
<dbReference type="Gene3D" id="3.30.1360.60">
    <property type="entry name" value="Glucose permease domain IIB"/>
    <property type="match status" value="1"/>
</dbReference>
<feature type="transmembrane region" description="Helical" evidence="12">
    <location>
        <begin position="172"/>
        <end position="195"/>
    </location>
</feature>
<evidence type="ECO:0000256" key="1">
    <source>
        <dbReference type="ARBA" id="ARBA00004651"/>
    </source>
</evidence>
<dbReference type="Pfam" id="PF02378">
    <property type="entry name" value="PTS_EIIC"/>
    <property type="match status" value="1"/>
</dbReference>
<feature type="domain" description="PTS EIIB type-1" evidence="13">
    <location>
        <begin position="449"/>
        <end position="531"/>
    </location>
</feature>
<dbReference type="NCBIfam" id="TIGR00826">
    <property type="entry name" value="EIIB_glc"/>
    <property type="match status" value="1"/>
</dbReference>
<keyword evidence="9 12" id="KW-1133">Transmembrane helix</keyword>
<evidence type="ECO:0000256" key="6">
    <source>
        <dbReference type="ARBA" id="ARBA00022683"/>
    </source>
</evidence>
<dbReference type="InterPro" id="IPR003352">
    <property type="entry name" value="PTS_EIIC"/>
</dbReference>
<keyword evidence="8" id="KW-0418">Kinase</keyword>
<feature type="transmembrane region" description="Helical" evidence="12">
    <location>
        <begin position="326"/>
        <end position="344"/>
    </location>
</feature>
<proteinExistence type="predicted"/>
<comment type="caution">
    <text evidence="15">The sequence shown here is derived from an EMBL/GenBank/DDBJ whole genome shotgun (WGS) entry which is preliminary data.</text>
</comment>
<dbReference type="InterPro" id="IPR036878">
    <property type="entry name" value="Glu_permease_IIB"/>
</dbReference>
<feature type="transmembrane region" description="Helical" evidence="12">
    <location>
        <begin position="304"/>
        <end position="320"/>
    </location>
</feature>
<evidence type="ECO:0000256" key="12">
    <source>
        <dbReference type="SAM" id="Phobius"/>
    </source>
</evidence>
<keyword evidence="7 12" id="KW-0812">Transmembrane</keyword>
<dbReference type="CDD" id="cd00212">
    <property type="entry name" value="PTS_IIB_glc"/>
    <property type="match status" value="1"/>
</dbReference>
<dbReference type="PANTHER" id="PTHR30009">
    <property type="entry name" value="CYTOCHROME C-TYPE SYNTHESIS PROTEIN AND PTS TRANSMEMBRANE COMPONENT"/>
    <property type="match status" value="1"/>
</dbReference>
<keyword evidence="4" id="KW-0762">Sugar transport</keyword>
<feature type="transmembrane region" description="Helical" evidence="12">
    <location>
        <begin position="379"/>
        <end position="404"/>
    </location>
</feature>
<feature type="transmembrane region" description="Helical" evidence="12">
    <location>
        <begin position="201"/>
        <end position="220"/>
    </location>
</feature>
<keyword evidence="2" id="KW-0813">Transport</keyword>
<keyword evidence="3" id="KW-1003">Cell membrane</keyword>
<dbReference type="GO" id="GO:0009401">
    <property type="term" value="P:phosphoenolpyruvate-dependent sugar phosphotransferase system"/>
    <property type="evidence" value="ECO:0007669"/>
    <property type="project" value="UniProtKB-KW"/>
</dbReference>
<name>A0A4Q9WDX8_STALU</name>
<comment type="subcellular location">
    <subcellularLocation>
        <location evidence="1">Cell membrane</location>
        <topology evidence="1">Multi-pass membrane protein</topology>
    </subcellularLocation>
</comment>
<dbReference type="GeneID" id="58091405"/>
<organism evidence="15 16">
    <name type="scientific">Staphylococcus lugdunensis</name>
    <dbReference type="NCBI Taxonomy" id="28035"/>
    <lineage>
        <taxon>Bacteria</taxon>
        <taxon>Bacillati</taxon>
        <taxon>Bacillota</taxon>
        <taxon>Bacilli</taxon>
        <taxon>Bacillales</taxon>
        <taxon>Staphylococcaceae</taxon>
        <taxon>Staphylococcus</taxon>
    </lineage>
</organism>
<dbReference type="Pfam" id="PF00367">
    <property type="entry name" value="PTS_EIIB"/>
    <property type="match status" value="1"/>
</dbReference>
<dbReference type="PROSITE" id="PS01035">
    <property type="entry name" value="PTS_EIIB_TYPE_1_CYS"/>
    <property type="match status" value="1"/>
</dbReference>
<dbReference type="AlphaFoldDB" id="A0A4Q9WDX8"/>
<dbReference type="NCBIfam" id="TIGR02005">
    <property type="entry name" value="PTS-IIBC-alpha"/>
    <property type="match status" value="1"/>
</dbReference>
<accession>A0A4Q9WDX8</accession>
<dbReference type="Proteomes" id="UP000293637">
    <property type="component" value="Unassembled WGS sequence"/>
</dbReference>
<protein>
    <submittedName>
        <fullName evidence="15">PTS alpha-glucoside transporter subunit IIBC</fullName>
    </submittedName>
</protein>
<evidence type="ECO:0000313" key="15">
    <source>
        <dbReference type="EMBL" id="TBW73353.1"/>
    </source>
</evidence>
<dbReference type="RefSeq" id="WP_002492272.1">
    <property type="nucleotide sequence ID" value="NZ_AP021848.1"/>
</dbReference>
<evidence type="ECO:0000256" key="7">
    <source>
        <dbReference type="ARBA" id="ARBA00022692"/>
    </source>
</evidence>
<dbReference type="PROSITE" id="PS51103">
    <property type="entry name" value="PTS_EIIC_TYPE_1"/>
    <property type="match status" value="1"/>
</dbReference>
<evidence type="ECO:0000259" key="13">
    <source>
        <dbReference type="PROSITE" id="PS51098"/>
    </source>
</evidence>
<dbReference type="PROSITE" id="PS51098">
    <property type="entry name" value="PTS_EIIB_TYPE_1"/>
    <property type="match status" value="1"/>
</dbReference>
<keyword evidence="5" id="KW-0808">Transferase</keyword>
<feature type="transmembrane region" description="Helical" evidence="12">
    <location>
        <begin position="85"/>
        <end position="104"/>
    </location>
</feature>
<dbReference type="GO" id="GO:0016301">
    <property type="term" value="F:kinase activity"/>
    <property type="evidence" value="ECO:0007669"/>
    <property type="project" value="UniProtKB-KW"/>
</dbReference>
<sequence length="531" mass="59096">MNAIKRFGSAMIVPVLMFAFFGIVLGFATLFKNPTIMGSLADSHTFWFKFWSIIEAGGWVIFNHMEIVFVVGLPLSLAKKAPGHAALAALMGYLMFNTFINAILTQCPHTFGANLEKGVENVTGLKAIAGIETLDTNILGGIIISAIITWIHNRYYSKRLPEMLGVFQGLTFVVTISFFVMLPVAAITCIVWPTIQSGIESVQHFIIGSGYVGVWLYHFLERVLIPTGLHHFIYAPIEVGPVVAKDGLKAEWFHHLNQFAENSKPLKEQFHYGFMLQGNGKVFGCVGIALAMYFTTPKKNRKKVAALLIPATLTAVVAGITEPLEFTFLFIAPYLFVLHALLAATMDTLMYLFGVVGNMGGGVLDFLATNWIPLGQKHWMTYVVQVVIGLIFVGIYFVLFRYLILKFDIPLPGRRDEEDVKLFSKKDYKDKKGDNTTNSKQTVAGNEYEEKAIYYLDGLGGKENIKDVTNCTTRLRLTVNDPEKVEESAYFTHNQMAHGLVKSGKNVQVVVGMSVPQVREAFENLVTMDDK</sequence>
<feature type="domain" description="PTS EIIC type-1" evidence="14">
    <location>
        <begin position="1"/>
        <end position="416"/>
    </location>
</feature>
<feature type="transmembrane region" description="Helical" evidence="12">
    <location>
        <begin position="12"/>
        <end position="31"/>
    </location>
</feature>
<dbReference type="InterPro" id="IPR010975">
    <property type="entry name" value="PTS_IIBC_a_glc"/>
</dbReference>